<feature type="domain" description="RRM" evidence="3">
    <location>
        <begin position="45"/>
        <end position="122"/>
    </location>
</feature>
<protein>
    <submittedName>
        <fullName evidence="4">Zinc finger, BED-type</fullName>
    </submittedName>
</protein>
<dbReference type="CDD" id="cd00590">
    <property type="entry name" value="RRM_SF"/>
    <property type="match status" value="1"/>
</dbReference>
<feature type="region of interest" description="Disordered" evidence="2">
    <location>
        <begin position="594"/>
        <end position="619"/>
    </location>
</feature>
<dbReference type="PANTHER" id="PTHR23272">
    <property type="entry name" value="BED FINGER-RELATED"/>
    <property type="match status" value="1"/>
</dbReference>
<dbReference type="Gene3D" id="1.10.10.1070">
    <property type="entry name" value="Zinc finger, BED domain-containing"/>
    <property type="match status" value="1"/>
</dbReference>
<dbReference type="Pfam" id="PF14372">
    <property type="entry name" value="hAT-like_RNase-H"/>
    <property type="match status" value="1"/>
</dbReference>
<dbReference type="InterPro" id="IPR025525">
    <property type="entry name" value="hAT-like_transposase_RNase-H"/>
</dbReference>
<dbReference type="InterPro" id="IPR036691">
    <property type="entry name" value="Endo/exonu/phosph_ase_sf"/>
</dbReference>
<evidence type="ECO:0000259" key="3">
    <source>
        <dbReference type="PROSITE" id="PS50102"/>
    </source>
</evidence>
<dbReference type="GO" id="GO:0004519">
    <property type="term" value="F:endonuclease activity"/>
    <property type="evidence" value="ECO:0007669"/>
    <property type="project" value="InterPro"/>
</dbReference>
<proteinExistence type="predicted"/>
<dbReference type="PROSITE" id="PS50102">
    <property type="entry name" value="RRM"/>
    <property type="match status" value="1"/>
</dbReference>
<feature type="region of interest" description="Disordered" evidence="2">
    <location>
        <begin position="351"/>
        <end position="383"/>
    </location>
</feature>
<dbReference type="InterPro" id="IPR035979">
    <property type="entry name" value="RBD_domain_sf"/>
</dbReference>
<dbReference type="SUPFAM" id="SSF140996">
    <property type="entry name" value="Hermes dimerisation domain"/>
    <property type="match status" value="1"/>
</dbReference>
<feature type="region of interest" description="Disordered" evidence="2">
    <location>
        <begin position="1084"/>
        <end position="1106"/>
    </location>
</feature>
<feature type="region of interest" description="Disordered" evidence="2">
    <location>
        <begin position="180"/>
        <end position="200"/>
    </location>
</feature>
<feature type="region of interest" description="Disordered" evidence="2">
    <location>
        <begin position="489"/>
        <end position="549"/>
    </location>
</feature>
<dbReference type="OrthoDB" id="1869581at2759"/>
<sequence length="1369" mass="153344">MNFVREKPRARNFESEKYRHVGNRGQYNGKHLGTNYTGGKRNSAISFMFFNFPEDWGMGKLWMIFKKHGTVFDMFMAQRRLRNGMRYGFVRFKFVNDAENLLRQLQNIKIGNELLRVYVAFDRKGPGNYGVRDVGVEQAKQNYSRNKYEWHKRGTTMDNKNNYRSFVDVLNGGRKEGDVVNNEKKGYGSSGKQTKDENVSTWTEKQDAGRCIIAEGNEINEEVLCRSVVGEVKALCFLSKIPTLCDEIGLGKIEVKLLGGLEAMVVMENENTAALHGVIIGLQNCRLEGNQNLVYGRVQIQTINKGLIREVLRVVVDGKTHEVNVVEEIRDITVTNLQDVEAKGQDLECSDEEGVEKQVNGGSGYGETVKDSGSRIGGEDDVSIFSGETKVGDSFEGDNGESKKEAVAAELKKFHGEYNGKVGDSFEGDNGESKEEAAAVELKKYHGEYNGKADIDINNNTNVVLENNDSNVVLENVIIENVYVENVKPHGENNVGEDKTNGPGLDSGPNGKTKKNLNFDVGQNNESDNGLSGLNANNGAKLDSSGTKDINSRLCKHGIERSYTPKKTNIQVVFDETNEKTSVNVVKEQDCERLRREKREVSPTSSVGSGGARSKKKRKAGGIMDVEGLEVVGDFNLGKTNEENFVAKKQIGRRSITKAKVVAREIGVDGLGENKKGASDVYKEFYDDESECNGVFHFGHGNEGEAGSSKYIVNMEHVKEIGEMIGVSWVLAEKEKTEGVQGNGGSTGVEDVVQRTQYIFIMKMISINVRGMGDSGKKGWIRSVIRDEHPDVIGLQETKCGVVDDIWIEDIWGDKGYGYSQLPAVGNSGGIILIWDARVFLCKEAIGDERFIAVRGSWKGKDVEVFLVCIYGPHVGRQKTSLWDRLTVLMNRWNGAWCIFGDLNVVRNCDDRLNSQVNVKETNEFNDFINLMEPSRSDASEAQSMDKEKAPVIDVDSENANEHPEEGATTTTCPYCATVFAAKSKENGTSTLGYHLKSVCTTSPLYRTEDKKKQAKISFKPATMGESGGSLVSHSFNQERCRKAVARMCIKDNQPFSIVEDEGFQELMLEMTERDYTPYFYNETEDGEEGTRMRPKTKKKRKNVVGAPNEDDWSNARFFLEYLRIFYDVTKKISGCKYVTSNMFVKDLVTMHAAISKMCRHADENKRKIAISMKGKYDKYWDNLDNMNVLLYVALVLDPRNKLKYLEFCLDQIYPKSRSSTETSNEGDQLPKRLKTLSAKTIEICKIVEDALKELFVHYKIKLDKHNDQTFTVSSSSTPSEDDSSMTIDLEDGFSKYLETQYGEGDDYSERCFLLGKNNAMTLLNINFSQEVTSVCSSRFQLFMATTTTTNGLFSLISMPSEEILIEPR</sequence>
<dbReference type="InterPro" id="IPR012677">
    <property type="entry name" value="Nucleotide-bd_a/b_plait_sf"/>
</dbReference>
<dbReference type="Pfam" id="PF00076">
    <property type="entry name" value="RRM_1"/>
    <property type="match status" value="1"/>
</dbReference>
<evidence type="ECO:0000256" key="2">
    <source>
        <dbReference type="SAM" id="MobiDB-lite"/>
    </source>
</evidence>
<dbReference type="SUPFAM" id="SSF56219">
    <property type="entry name" value="DNase I-like"/>
    <property type="match status" value="1"/>
</dbReference>
<keyword evidence="1" id="KW-0694">RNA-binding</keyword>
<comment type="caution">
    <text evidence="4">The sequence shown here is derived from an EMBL/GenBank/DDBJ whole genome shotgun (WGS) entry which is preliminary data.</text>
</comment>
<dbReference type="Gene3D" id="3.60.10.10">
    <property type="entry name" value="Endonuclease/exonuclease/phosphatase"/>
    <property type="match status" value="1"/>
</dbReference>
<dbReference type="Gene3D" id="3.30.70.330">
    <property type="match status" value="1"/>
</dbReference>
<dbReference type="Proteomes" id="UP000245207">
    <property type="component" value="Unassembled WGS sequence"/>
</dbReference>
<dbReference type="PANTHER" id="PTHR23272:SF184">
    <property type="entry name" value="OS03G0311250 PROTEIN"/>
    <property type="match status" value="1"/>
</dbReference>
<dbReference type="PROSITE" id="PS00726">
    <property type="entry name" value="AP_NUCLEASE_F1_1"/>
    <property type="match status" value="1"/>
</dbReference>
<accession>A0A2U1MIU5</accession>
<keyword evidence="5" id="KW-1185">Reference proteome</keyword>
<feature type="compositionally biased region" description="Low complexity" evidence="2">
    <location>
        <begin position="529"/>
        <end position="540"/>
    </location>
</feature>
<dbReference type="InterPro" id="IPR000504">
    <property type="entry name" value="RRM_dom"/>
</dbReference>
<feature type="compositionally biased region" description="Basic residues" evidence="2">
    <location>
        <begin position="1093"/>
        <end position="1103"/>
    </location>
</feature>
<gene>
    <name evidence="4" type="ORF">CTI12_AA377220</name>
</gene>
<reference evidence="4 5" key="1">
    <citation type="journal article" date="2018" name="Mol. Plant">
        <title>The genome of Artemisia annua provides insight into the evolution of Asteraceae family and artemisinin biosynthesis.</title>
        <authorList>
            <person name="Shen Q."/>
            <person name="Zhang L."/>
            <person name="Liao Z."/>
            <person name="Wang S."/>
            <person name="Yan T."/>
            <person name="Shi P."/>
            <person name="Liu M."/>
            <person name="Fu X."/>
            <person name="Pan Q."/>
            <person name="Wang Y."/>
            <person name="Lv Z."/>
            <person name="Lu X."/>
            <person name="Zhang F."/>
            <person name="Jiang W."/>
            <person name="Ma Y."/>
            <person name="Chen M."/>
            <person name="Hao X."/>
            <person name="Li L."/>
            <person name="Tang Y."/>
            <person name="Lv G."/>
            <person name="Zhou Y."/>
            <person name="Sun X."/>
            <person name="Brodelius P.E."/>
            <person name="Rose J.K.C."/>
            <person name="Tang K."/>
        </authorList>
    </citation>
    <scope>NUCLEOTIDE SEQUENCE [LARGE SCALE GENOMIC DNA]</scope>
    <source>
        <strain evidence="5">cv. Huhao1</strain>
        <tissue evidence="4">Leaf</tissue>
    </source>
</reference>
<dbReference type="SMART" id="SM00360">
    <property type="entry name" value="RRM"/>
    <property type="match status" value="1"/>
</dbReference>
<dbReference type="InterPro" id="IPR012337">
    <property type="entry name" value="RNaseH-like_sf"/>
</dbReference>
<evidence type="ECO:0000313" key="4">
    <source>
        <dbReference type="EMBL" id="PWA61144.1"/>
    </source>
</evidence>
<evidence type="ECO:0000313" key="5">
    <source>
        <dbReference type="Proteomes" id="UP000245207"/>
    </source>
</evidence>
<name>A0A2U1MIU5_ARTAN</name>
<dbReference type="GO" id="GO:0006281">
    <property type="term" value="P:DNA repair"/>
    <property type="evidence" value="ECO:0007669"/>
    <property type="project" value="InterPro"/>
</dbReference>
<evidence type="ECO:0000256" key="1">
    <source>
        <dbReference type="PROSITE-ProRule" id="PRU00176"/>
    </source>
</evidence>
<dbReference type="SUPFAM" id="SSF53098">
    <property type="entry name" value="Ribonuclease H-like"/>
    <property type="match status" value="1"/>
</dbReference>
<dbReference type="EMBL" id="PKPP01005174">
    <property type="protein sequence ID" value="PWA61144.1"/>
    <property type="molecule type" value="Genomic_DNA"/>
</dbReference>
<dbReference type="SUPFAM" id="SSF54928">
    <property type="entry name" value="RNA-binding domain, RBD"/>
    <property type="match status" value="1"/>
</dbReference>
<dbReference type="Pfam" id="PF03372">
    <property type="entry name" value="Exo_endo_phos"/>
    <property type="match status" value="1"/>
</dbReference>
<dbReference type="InterPro" id="IPR020847">
    <property type="entry name" value="AP_endonuclease_F1_BS"/>
</dbReference>
<organism evidence="4 5">
    <name type="scientific">Artemisia annua</name>
    <name type="common">Sweet wormwood</name>
    <dbReference type="NCBI Taxonomy" id="35608"/>
    <lineage>
        <taxon>Eukaryota</taxon>
        <taxon>Viridiplantae</taxon>
        <taxon>Streptophyta</taxon>
        <taxon>Embryophyta</taxon>
        <taxon>Tracheophyta</taxon>
        <taxon>Spermatophyta</taxon>
        <taxon>Magnoliopsida</taxon>
        <taxon>eudicotyledons</taxon>
        <taxon>Gunneridae</taxon>
        <taxon>Pentapetalae</taxon>
        <taxon>asterids</taxon>
        <taxon>campanulids</taxon>
        <taxon>Asterales</taxon>
        <taxon>Asteraceae</taxon>
        <taxon>Asteroideae</taxon>
        <taxon>Anthemideae</taxon>
        <taxon>Artemisiinae</taxon>
        <taxon>Artemisia</taxon>
    </lineage>
</organism>
<feature type="compositionally biased region" description="Basic and acidic residues" evidence="2">
    <location>
        <begin position="489"/>
        <end position="500"/>
    </location>
</feature>
<dbReference type="GO" id="GO:0003677">
    <property type="term" value="F:DNA binding"/>
    <property type="evidence" value="ECO:0007669"/>
    <property type="project" value="InterPro"/>
</dbReference>
<dbReference type="InterPro" id="IPR005135">
    <property type="entry name" value="Endo/exonuclease/phosphatase"/>
</dbReference>
<dbReference type="GO" id="GO:0003723">
    <property type="term" value="F:RNA binding"/>
    <property type="evidence" value="ECO:0007669"/>
    <property type="project" value="UniProtKB-UniRule"/>
</dbReference>